<proteinExistence type="predicted"/>
<dbReference type="InterPro" id="IPR021190">
    <property type="entry name" value="Pept_M10A"/>
</dbReference>
<evidence type="ECO:0000256" key="2">
    <source>
        <dbReference type="ARBA" id="ARBA00022723"/>
    </source>
</evidence>
<dbReference type="EMBL" id="UINC01019356">
    <property type="protein sequence ID" value="SVA81933.1"/>
    <property type="molecule type" value="Genomic_DNA"/>
</dbReference>
<name>A0A381YZB4_9ZZZZ</name>
<dbReference type="SUPFAM" id="SSF55486">
    <property type="entry name" value="Metalloproteases ('zincins'), catalytic domain"/>
    <property type="match status" value="1"/>
</dbReference>
<gene>
    <name evidence="6" type="ORF">METZ01_LOCUS134787</name>
</gene>
<dbReference type="AlphaFoldDB" id="A0A381YZB4"/>
<dbReference type="PRINTS" id="PR00138">
    <property type="entry name" value="MATRIXIN"/>
</dbReference>
<dbReference type="Pfam" id="PF00413">
    <property type="entry name" value="Peptidase_M10"/>
    <property type="match status" value="1"/>
</dbReference>
<protein>
    <recommendedName>
        <fullName evidence="5">Peptidase M10 metallopeptidase domain-containing protein</fullName>
    </recommendedName>
</protein>
<evidence type="ECO:0000256" key="1">
    <source>
        <dbReference type="ARBA" id="ARBA00022670"/>
    </source>
</evidence>
<feature type="domain" description="Peptidase M10 metallopeptidase" evidence="5">
    <location>
        <begin position="160"/>
        <end position="215"/>
    </location>
</feature>
<keyword evidence="1" id="KW-0645">Protease</keyword>
<dbReference type="GO" id="GO:0004222">
    <property type="term" value="F:metalloendopeptidase activity"/>
    <property type="evidence" value="ECO:0007669"/>
    <property type="project" value="InterPro"/>
</dbReference>
<keyword evidence="2" id="KW-0479">Metal-binding</keyword>
<evidence type="ECO:0000256" key="4">
    <source>
        <dbReference type="ARBA" id="ARBA00022833"/>
    </source>
</evidence>
<evidence type="ECO:0000313" key="6">
    <source>
        <dbReference type="EMBL" id="SVA81933.1"/>
    </source>
</evidence>
<keyword evidence="3" id="KW-0378">Hydrolase</keyword>
<reference evidence="6" key="1">
    <citation type="submission" date="2018-05" db="EMBL/GenBank/DDBJ databases">
        <authorList>
            <person name="Lanie J.A."/>
            <person name="Ng W.-L."/>
            <person name="Kazmierczak K.M."/>
            <person name="Andrzejewski T.M."/>
            <person name="Davidsen T.M."/>
            <person name="Wayne K.J."/>
            <person name="Tettelin H."/>
            <person name="Glass J.I."/>
            <person name="Rusch D."/>
            <person name="Podicherti R."/>
            <person name="Tsui H.-C.T."/>
            <person name="Winkler M.E."/>
        </authorList>
    </citation>
    <scope>NUCLEOTIDE SEQUENCE</scope>
</reference>
<dbReference type="Gene3D" id="3.40.390.10">
    <property type="entry name" value="Collagenase (Catalytic Domain)"/>
    <property type="match status" value="1"/>
</dbReference>
<keyword evidence="4" id="KW-0862">Zinc</keyword>
<evidence type="ECO:0000256" key="3">
    <source>
        <dbReference type="ARBA" id="ARBA00022801"/>
    </source>
</evidence>
<dbReference type="InterPro" id="IPR001818">
    <property type="entry name" value="Pept_M10_metallopeptidase"/>
</dbReference>
<dbReference type="GO" id="GO:0031012">
    <property type="term" value="C:extracellular matrix"/>
    <property type="evidence" value="ECO:0007669"/>
    <property type="project" value="InterPro"/>
</dbReference>
<dbReference type="GO" id="GO:0006508">
    <property type="term" value="P:proteolysis"/>
    <property type="evidence" value="ECO:0007669"/>
    <property type="project" value="UniProtKB-KW"/>
</dbReference>
<dbReference type="InterPro" id="IPR024079">
    <property type="entry name" value="MetalloPept_cat_dom_sf"/>
</dbReference>
<dbReference type="GO" id="GO:0008270">
    <property type="term" value="F:zinc ion binding"/>
    <property type="evidence" value="ECO:0007669"/>
    <property type="project" value="InterPro"/>
</dbReference>
<sequence>MRLRPLGIMKVTALIVLLMLVVAVETDAAEPAILILTPTLADDRVEPSQEAIAFWNDRLAEVGVRLRLADAEIVVESPALRTLETYARQVATRAAGLPAGSYEPAPPAALTELSEDVVILLSRQDIMSFTWPVPRVSPPRHLVVIRAVRGPYRHDPMVSRHVVAHELGHVLGLEHNAESHTLMCGPCQPLTAEPDETGFLPLTEGDRTRLLELYGES</sequence>
<evidence type="ECO:0000259" key="5">
    <source>
        <dbReference type="Pfam" id="PF00413"/>
    </source>
</evidence>
<organism evidence="6">
    <name type="scientific">marine metagenome</name>
    <dbReference type="NCBI Taxonomy" id="408172"/>
    <lineage>
        <taxon>unclassified sequences</taxon>
        <taxon>metagenomes</taxon>
        <taxon>ecological metagenomes</taxon>
    </lineage>
</organism>
<accession>A0A381YZB4</accession>